<evidence type="ECO:0000313" key="2">
    <source>
        <dbReference type="EMBL" id="BDX06406.1"/>
    </source>
</evidence>
<organism evidence="2 3">
    <name type="scientific">Planctobacterium marinum</name>
    <dbReference type="NCBI Taxonomy" id="1631968"/>
    <lineage>
        <taxon>Bacteria</taxon>
        <taxon>Pseudomonadati</taxon>
        <taxon>Pseudomonadota</taxon>
        <taxon>Gammaproteobacteria</taxon>
        <taxon>Alteromonadales</taxon>
        <taxon>Alteromonadaceae</taxon>
        <taxon>Planctobacterium</taxon>
    </lineage>
</organism>
<evidence type="ECO:0008006" key="4">
    <source>
        <dbReference type="Google" id="ProtNLM"/>
    </source>
</evidence>
<feature type="chain" id="PRO_5041207642" description="DUF1302 domain-containing protein" evidence="1">
    <location>
        <begin position="30"/>
        <end position="694"/>
    </location>
</feature>
<dbReference type="EMBL" id="AP027272">
    <property type="protein sequence ID" value="BDX06406.1"/>
    <property type="molecule type" value="Genomic_DNA"/>
</dbReference>
<evidence type="ECO:0000256" key="1">
    <source>
        <dbReference type="SAM" id="SignalP"/>
    </source>
</evidence>
<dbReference type="InterPro" id="IPR010727">
    <property type="entry name" value="DUF1302"/>
</dbReference>
<keyword evidence="1" id="KW-0732">Signal</keyword>
<evidence type="ECO:0000313" key="3">
    <source>
        <dbReference type="Proteomes" id="UP001333710"/>
    </source>
</evidence>
<dbReference type="KEGG" id="pmaw:MACH26_19270"/>
<accession>A0AA48KP92</accession>
<gene>
    <name evidence="2" type="ORF">MACH26_19270</name>
</gene>
<feature type="signal peptide" evidence="1">
    <location>
        <begin position="1"/>
        <end position="29"/>
    </location>
</feature>
<dbReference type="AlphaFoldDB" id="A0AA48KP92"/>
<keyword evidence="3" id="KW-1185">Reference proteome</keyword>
<reference evidence="2" key="1">
    <citation type="submission" date="2023-01" db="EMBL/GenBank/DDBJ databases">
        <title>Complete genome sequence of Planctobacterium marinum strain Dej080120_11.</title>
        <authorList>
            <person name="Ueki S."/>
            <person name="Maruyama F."/>
        </authorList>
    </citation>
    <scope>NUCLEOTIDE SEQUENCE</scope>
    <source>
        <strain evidence="2">Dej080120_11</strain>
    </source>
</reference>
<dbReference type="Pfam" id="PF06980">
    <property type="entry name" value="DUF1302"/>
    <property type="match status" value="1"/>
</dbReference>
<proteinExistence type="predicted"/>
<protein>
    <recommendedName>
        <fullName evidence="4">DUF1302 domain-containing protein</fullName>
    </recommendedName>
</protein>
<sequence length="694" mass="75675">MIKGPRIFKKSPLAIGLAAATVMSVPAHSASWEVGDFNITLDSTFSLGTSYRVEDRDFSKISNSSQPNLDWTGYNMTTNVIYQGEDIWRLNDGVGSYSANGDLGNLNFDSGEAFSTVFKGVHELDINKGDWGVFVRGMYYYDFELMDDDRPWQNPLSSQLSGNDGRRDICDDPRAKENACADVRLLDAFFYWDTYIGDKPFSFRIGDQVISWGESTFIQHGINTINPVDVARARAPGAELKEVFIPVGTVFASLGLTDSFSIDAYYQYEFERSILPVSGTYFGTNDFAGDGGHLNNIQLSFTRNPDIDQAFLIDSLNQIGAGLRAGADSGAMGSALIAHATKVAIRAEGDAFYNDASDSGQYGLKFTYFSEELNSTEFSFYHLNYHSSRPLLSGISADYTGAAIAHDLGYLATNEITASNITDLQTFPKAAAYFPEDIKLYGMSFNTSVGETSIAGEISFRPDEPMQIDDVTLLYAAFPEQLAASGARPDLAGISQYDAWAGGAPQPGDFIDGVIELDSLQLQLTASHLFGPVGFIDNLIVLGEVGYVEINDMPDPSVLALEAPGTFRSVPLVPINGNTREGLHVALSNGPETGAQFATDSAWGYRLLAVADFNNVYSGVNLRVRSTFAHDVDGTTPNPLFLFTEDRKSGNVSFTFDYLSKMSATFSYNAFWGGGQANDLSDRDFVSLSFNYAI</sequence>
<name>A0AA48KP92_9ALTE</name>
<dbReference type="Proteomes" id="UP001333710">
    <property type="component" value="Chromosome"/>
</dbReference>
<dbReference type="RefSeq" id="WP_338292425.1">
    <property type="nucleotide sequence ID" value="NZ_AP027272.1"/>
</dbReference>